<dbReference type="GO" id="GO:0005509">
    <property type="term" value="F:calcium ion binding"/>
    <property type="evidence" value="ECO:0007669"/>
    <property type="project" value="InterPro"/>
</dbReference>
<evidence type="ECO:0000256" key="4">
    <source>
        <dbReference type="ARBA" id="ARBA00023002"/>
    </source>
</evidence>
<name>A0A9W6GWR7_9HYPH</name>
<evidence type="ECO:0000256" key="6">
    <source>
        <dbReference type="PIRSR" id="PIRSR617512-2"/>
    </source>
</evidence>
<dbReference type="InterPro" id="IPR017512">
    <property type="entry name" value="PQQ_MeOH/EtOH_DH"/>
</dbReference>
<dbReference type="InterPro" id="IPR002372">
    <property type="entry name" value="PQQ_rpt_dom"/>
</dbReference>
<keyword evidence="8" id="KW-1015">Disulfide bond</keyword>
<dbReference type="PANTHER" id="PTHR32303:SF4">
    <property type="entry name" value="QUINOPROTEIN GLUCOSE DEHYDROGENASE"/>
    <property type="match status" value="1"/>
</dbReference>
<protein>
    <submittedName>
        <fullName evidence="10">Methanol dehydrogenase</fullName>
    </submittedName>
</protein>
<reference evidence="10" key="1">
    <citation type="journal article" date="2023" name="Int. J. Syst. Evol. Microbiol.">
        <title>Methylocystis iwaonis sp. nov., a type II methane-oxidizing bacterium from surface soil of a rice paddy field in Japan, and emended description of the genus Methylocystis (ex Whittenbury et al. 1970) Bowman et al. 1993.</title>
        <authorList>
            <person name="Kaise H."/>
            <person name="Sawadogo J.B."/>
            <person name="Alam M.S."/>
            <person name="Ueno C."/>
            <person name="Dianou D."/>
            <person name="Shinjo R."/>
            <person name="Asakawa S."/>
        </authorList>
    </citation>
    <scope>NUCLEOTIDE SEQUENCE</scope>
    <source>
        <strain evidence="10">LMG27198</strain>
    </source>
</reference>
<dbReference type="InterPro" id="IPR011047">
    <property type="entry name" value="Quinoprotein_ADH-like_sf"/>
</dbReference>
<feature type="binding site" evidence="6">
    <location>
        <position position="252"/>
    </location>
    <ligand>
        <name>pyrroloquinoline quinone</name>
        <dbReference type="ChEBI" id="CHEBI:58442"/>
    </ligand>
</feature>
<dbReference type="NCBIfam" id="TIGR03075">
    <property type="entry name" value="PQQ_enz_alc_DH"/>
    <property type="match status" value="1"/>
</dbReference>
<feature type="disulfide bond" evidence="8">
    <location>
        <begin position="120"/>
        <end position="121"/>
    </location>
</feature>
<comment type="caution">
    <text evidence="10">The sequence shown here is derived from an EMBL/GenBank/DDBJ whole genome shotgun (WGS) entry which is preliminary data.</text>
</comment>
<feature type="binding site" evidence="7">
    <location>
        <position position="188"/>
    </location>
    <ligand>
        <name>Ca(2+)</name>
        <dbReference type="ChEBI" id="CHEBI:29108"/>
    </ligand>
</feature>
<sequence>MALFACISCAGDASAQSLSALASDARNWPIAARDYAATRFSALDQINAGNVARLKLAWSFSVGANRGQEAAPLVIGGVMYVVGPYDGPHPNQVFALDAATGDLKWSYAPKPEPAAKGVACCDVVSRGLAYDNGRIFLNTLDDHMVALDAKSGQELWVTKLGDINLGETITMAPLAVKGKVFAGNSGGEMGVRGWLTAVDQNSGHIVWRAYSTGPDSETLIGADFQPRYDWMKGKDLGVKSWPADHWRTGGGTVWGWLSYDPETNFIFYGTGNPGPWNSNQRAGDNLWTSTVFARDADTGAAKWAYQMSPHDLWDHDEVNENVLLDLDVGGASRKVLVHPGRNGYMYVLDRATGEVLSADAYDTVTAYKGVDLQSGRIRPNEALTPVLDRTVENICPAPPGAKDWQPMAWSPRTRLLYVPHQHLCANFSASDVSYIAGTPFVGATVDMYAGPGGYRGEFLAWDPVKRAKAWAVTEKLPVWSGALVTAGDVVFYGTMDRLFKALDAKTGQLLWQIRAPSGFVGQPVTYMGGDGVQYIAILSGVGGWPGVIANAEIDPRVRNSALGFVGAVQDLPLYTAAGSTLLVFSLGDASAPRQQ</sequence>
<keyword evidence="4" id="KW-0560">Oxidoreductase</keyword>
<comment type="cofactor">
    <cofactor evidence="7">
        <name>Ca(2+)</name>
        <dbReference type="ChEBI" id="CHEBI:29108"/>
    </cofactor>
    <text evidence="7">Binds 1 Ca(2+) ion per subunit.</text>
</comment>
<feature type="binding site" evidence="7">
    <location>
        <position position="272"/>
    </location>
    <ligand>
        <name>Ca(2+)</name>
        <dbReference type="ChEBI" id="CHEBI:29108"/>
    </ligand>
</feature>
<organism evidence="10 11">
    <name type="scientific">Methylocystis echinoides</name>
    <dbReference type="NCBI Taxonomy" id="29468"/>
    <lineage>
        <taxon>Bacteria</taxon>
        <taxon>Pseudomonadati</taxon>
        <taxon>Pseudomonadota</taxon>
        <taxon>Alphaproteobacteria</taxon>
        <taxon>Hyphomicrobiales</taxon>
        <taxon>Methylocystaceae</taxon>
        <taxon>Methylocystis</taxon>
    </lineage>
</organism>
<gene>
    <name evidence="10" type="ORF">LMG27198_34900</name>
</gene>
<dbReference type="GO" id="GO:0016020">
    <property type="term" value="C:membrane"/>
    <property type="evidence" value="ECO:0007669"/>
    <property type="project" value="InterPro"/>
</dbReference>
<dbReference type="AlphaFoldDB" id="A0A9W6GWR7"/>
<evidence type="ECO:0000259" key="9">
    <source>
        <dbReference type="Pfam" id="PF01011"/>
    </source>
</evidence>
<dbReference type="Proteomes" id="UP001144323">
    <property type="component" value="Unassembled WGS sequence"/>
</dbReference>
<evidence type="ECO:0000256" key="2">
    <source>
        <dbReference type="ARBA" id="ARBA00022723"/>
    </source>
</evidence>
<feature type="active site" description="Proton acceptor" evidence="5">
    <location>
        <position position="314"/>
    </location>
</feature>
<evidence type="ECO:0000256" key="8">
    <source>
        <dbReference type="PIRSR" id="PIRSR617512-4"/>
    </source>
</evidence>
<feature type="binding site" evidence="7">
    <location>
        <position position="314"/>
    </location>
    <ligand>
        <name>Ca(2+)</name>
        <dbReference type="ChEBI" id="CHEBI:29108"/>
    </ligand>
</feature>
<feature type="binding site" evidence="6">
    <location>
        <position position="126"/>
    </location>
    <ligand>
        <name>pyrroloquinoline quinone</name>
        <dbReference type="ChEBI" id="CHEBI:58442"/>
    </ligand>
</feature>
<dbReference type="EMBL" id="BSEC01000001">
    <property type="protein sequence ID" value="GLI94498.1"/>
    <property type="molecule type" value="Genomic_DNA"/>
</dbReference>
<dbReference type="PANTHER" id="PTHR32303">
    <property type="entry name" value="QUINOPROTEIN ALCOHOL DEHYDROGENASE (CYTOCHROME C)"/>
    <property type="match status" value="1"/>
</dbReference>
<dbReference type="SUPFAM" id="SSF50998">
    <property type="entry name" value="Quinoprotein alcohol dehydrogenase-like"/>
    <property type="match status" value="1"/>
</dbReference>
<feature type="binding site" evidence="6">
    <location>
        <position position="69"/>
    </location>
    <ligand>
        <name>pyrroloquinoline quinone</name>
        <dbReference type="ChEBI" id="CHEBI:58442"/>
    </ligand>
</feature>
<dbReference type="InterPro" id="IPR018391">
    <property type="entry name" value="PQQ_b-propeller_rpt"/>
</dbReference>
<dbReference type="GO" id="GO:0030288">
    <property type="term" value="C:outer membrane-bounded periplasmic space"/>
    <property type="evidence" value="ECO:0007669"/>
    <property type="project" value="InterPro"/>
</dbReference>
<keyword evidence="7" id="KW-0106">Calcium</keyword>
<keyword evidence="3 6" id="KW-0634">PQQ</keyword>
<evidence type="ECO:0000313" key="10">
    <source>
        <dbReference type="EMBL" id="GLI94498.1"/>
    </source>
</evidence>
<feature type="binding site" evidence="6">
    <location>
        <position position="170"/>
    </location>
    <ligand>
        <name>pyrroloquinoline quinone</name>
        <dbReference type="ChEBI" id="CHEBI:58442"/>
    </ligand>
</feature>
<dbReference type="PROSITE" id="PS00364">
    <property type="entry name" value="BACTERIAL_PQQ_2"/>
    <property type="match status" value="1"/>
</dbReference>
<evidence type="ECO:0000256" key="5">
    <source>
        <dbReference type="PIRSR" id="PIRSR617512-1"/>
    </source>
</evidence>
<dbReference type="Pfam" id="PF01011">
    <property type="entry name" value="PQQ"/>
    <property type="match status" value="2"/>
</dbReference>
<feature type="domain" description="Pyrrolo-quinoline quinone repeat" evidence="9">
    <location>
        <begin position="28"/>
        <end position="356"/>
    </location>
</feature>
<evidence type="ECO:0000256" key="7">
    <source>
        <dbReference type="PIRSR" id="PIRSR617512-3"/>
    </source>
</evidence>
<keyword evidence="2 7" id="KW-0479">Metal-binding</keyword>
<comment type="similarity">
    <text evidence="1">Belongs to the bacterial PQQ dehydrogenase family.</text>
</comment>
<dbReference type="InterPro" id="IPR001479">
    <property type="entry name" value="Quinoprotein_DH_CS"/>
</dbReference>
<feature type="domain" description="Pyrrolo-quinoline quinone repeat" evidence="9">
    <location>
        <begin position="473"/>
        <end position="535"/>
    </location>
</feature>
<dbReference type="Gene3D" id="2.140.10.10">
    <property type="entry name" value="Quinoprotein alcohol dehydrogenase-like superfamily"/>
    <property type="match status" value="1"/>
</dbReference>
<evidence type="ECO:0000256" key="1">
    <source>
        <dbReference type="ARBA" id="ARBA00008156"/>
    </source>
</evidence>
<comment type="cofactor">
    <cofactor evidence="6">
        <name>pyrroloquinoline quinone</name>
        <dbReference type="ChEBI" id="CHEBI:58442"/>
    </cofactor>
    <text evidence="6">Binds 1 PQQ group per subunit.</text>
</comment>
<keyword evidence="11" id="KW-1185">Reference proteome</keyword>
<evidence type="ECO:0000313" key="11">
    <source>
        <dbReference type="Proteomes" id="UP001144323"/>
    </source>
</evidence>
<dbReference type="GO" id="GO:0016614">
    <property type="term" value="F:oxidoreductase activity, acting on CH-OH group of donors"/>
    <property type="evidence" value="ECO:0007669"/>
    <property type="project" value="InterPro"/>
</dbReference>
<accession>A0A9W6GWR7</accession>
<evidence type="ECO:0000256" key="3">
    <source>
        <dbReference type="ARBA" id="ARBA00022891"/>
    </source>
</evidence>
<dbReference type="SMART" id="SM00564">
    <property type="entry name" value="PQQ"/>
    <property type="match status" value="5"/>
</dbReference>
<proteinExistence type="inferred from homology"/>